<evidence type="ECO:0000256" key="3">
    <source>
        <dbReference type="ARBA" id="ARBA00022771"/>
    </source>
</evidence>
<dbReference type="GO" id="GO:0006886">
    <property type="term" value="P:intracellular protein transport"/>
    <property type="evidence" value="ECO:0007669"/>
    <property type="project" value="UniProtKB-UniRule"/>
</dbReference>
<dbReference type="GO" id="GO:0006904">
    <property type="term" value="P:vesicle docking involved in exocytosis"/>
    <property type="evidence" value="ECO:0007669"/>
    <property type="project" value="TreeGrafter"/>
</dbReference>
<dbReference type="Proteomes" id="UP000270296">
    <property type="component" value="Unassembled WGS sequence"/>
</dbReference>
<keyword evidence="3" id="KW-0863">Zinc-finger</keyword>
<reference evidence="8" key="1">
    <citation type="submission" date="2016-06" db="UniProtKB">
        <authorList>
            <consortium name="WormBaseParasite"/>
        </authorList>
    </citation>
    <scope>IDENTIFICATION</scope>
</reference>
<dbReference type="GO" id="GO:0030897">
    <property type="term" value="C:HOPS complex"/>
    <property type="evidence" value="ECO:0007669"/>
    <property type="project" value="TreeGrafter"/>
</dbReference>
<comment type="subcellular location">
    <subcellularLocation>
        <location evidence="1">Late endosome membrane</location>
        <topology evidence="1">Peripheral membrane protein</topology>
        <orientation evidence="1">Cytoplasmic side</orientation>
    </subcellularLocation>
</comment>
<dbReference type="GO" id="GO:0008333">
    <property type="term" value="P:endosome to lysosome transport"/>
    <property type="evidence" value="ECO:0007669"/>
    <property type="project" value="TreeGrafter"/>
</dbReference>
<dbReference type="AlphaFoldDB" id="A0A183I9F2"/>
<evidence type="ECO:0000313" key="7">
    <source>
        <dbReference type="Proteomes" id="UP000270296"/>
    </source>
</evidence>
<dbReference type="EMBL" id="UZAM01000466">
    <property type="protein sequence ID" value="VDO81308.1"/>
    <property type="molecule type" value="Genomic_DNA"/>
</dbReference>
<feature type="repeat" description="CHCR" evidence="5">
    <location>
        <begin position="1"/>
        <end position="120"/>
    </location>
</feature>
<protein>
    <submittedName>
        <fullName evidence="8">Coatomer subunit epsilon-1-like</fullName>
    </submittedName>
</protein>
<proteinExistence type="predicted"/>
<evidence type="ECO:0000256" key="2">
    <source>
        <dbReference type="ARBA" id="ARBA00022723"/>
    </source>
</evidence>
<keyword evidence="7" id="KW-1185">Reference proteome</keyword>
<dbReference type="Gene3D" id="1.25.40.10">
    <property type="entry name" value="Tetratricopeptide repeat domain"/>
    <property type="match status" value="1"/>
</dbReference>
<accession>A0A183I9F2</accession>
<dbReference type="InterPro" id="IPR016024">
    <property type="entry name" value="ARM-type_fold"/>
</dbReference>
<dbReference type="GO" id="GO:0048284">
    <property type="term" value="P:organelle fusion"/>
    <property type="evidence" value="ECO:0007669"/>
    <property type="project" value="TreeGrafter"/>
</dbReference>
<evidence type="ECO:0000256" key="4">
    <source>
        <dbReference type="ARBA" id="ARBA00022833"/>
    </source>
</evidence>
<dbReference type="SUPFAM" id="SSF48371">
    <property type="entry name" value="ARM repeat"/>
    <property type="match status" value="1"/>
</dbReference>
<reference evidence="6 7" key="2">
    <citation type="submission" date="2018-11" db="EMBL/GenBank/DDBJ databases">
        <authorList>
            <consortium name="Pathogen Informatics"/>
        </authorList>
    </citation>
    <scope>NUCLEOTIDE SEQUENCE [LARGE SCALE GENOMIC DNA]</scope>
</reference>
<dbReference type="GO" id="GO:0031902">
    <property type="term" value="C:late endosome membrane"/>
    <property type="evidence" value="ECO:0007669"/>
    <property type="project" value="UniProtKB-SubCell"/>
</dbReference>
<dbReference type="GO" id="GO:0007032">
    <property type="term" value="P:endosome organization"/>
    <property type="evidence" value="ECO:0007669"/>
    <property type="project" value="TreeGrafter"/>
</dbReference>
<dbReference type="WBParaSite" id="SBAD_0000026201-mRNA-1">
    <property type="protein sequence ID" value="SBAD_0000026201-mRNA-1"/>
    <property type="gene ID" value="SBAD_0000026201"/>
</dbReference>
<dbReference type="GO" id="GO:0007040">
    <property type="term" value="P:lysosome organization"/>
    <property type="evidence" value="ECO:0007669"/>
    <property type="project" value="TreeGrafter"/>
</dbReference>
<dbReference type="PANTHER" id="PTHR23323">
    <property type="entry name" value="VACUOLAR PROTEIN SORTING-ASSOCIATED PROTEIN"/>
    <property type="match status" value="1"/>
</dbReference>
<evidence type="ECO:0000313" key="8">
    <source>
        <dbReference type="WBParaSite" id="SBAD_0000026201-mRNA-1"/>
    </source>
</evidence>
<name>A0A183I9F2_9BILA</name>
<evidence type="ECO:0000256" key="5">
    <source>
        <dbReference type="PROSITE-ProRule" id="PRU01006"/>
    </source>
</evidence>
<sequence>MGSLLKPANLLPILFRCEDATVQAGEVVRYLEFSVNTLNCTDHAVHNYLASLYAKYFPERLLDYLEKQGTDLTDICFDPSYVLRLCKEKSLFRACVYIYTILGLWEEAVNLALLVSVNVQ</sequence>
<dbReference type="GO" id="GO:0030674">
    <property type="term" value="F:protein-macromolecule adaptor activity"/>
    <property type="evidence" value="ECO:0007669"/>
    <property type="project" value="TreeGrafter"/>
</dbReference>
<dbReference type="GO" id="GO:0008270">
    <property type="term" value="F:zinc ion binding"/>
    <property type="evidence" value="ECO:0007669"/>
    <property type="project" value="UniProtKB-KW"/>
</dbReference>
<keyword evidence="2" id="KW-0479">Metal-binding</keyword>
<evidence type="ECO:0000313" key="6">
    <source>
        <dbReference type="EMBL" id="VDO81308.1"/>
    </source>
</evidence>
<evidence type="ECO:0000256" key="1">
    <source>
        <dbReference type="ARBA" id="ARBA00004492"/>
    </source>
</evidence>
<dbReference type="InterPro" id="IPR011990">
    <property type="entry name" value="TPR-like_helical_dom_sf"/>
</dbReference>
<dbReference type="OrthoDB" id="1845386at2759"/>
<dbReference type="Pfam" id="PF00637">
    <property type="entry name" value="Clathrin"/>
    <property type="match status" value="1"/>
</dbReference>
<keyword evidence="4" id="KW-0862">Zinc</keyword>
<organism evidence="8">
    <name type="scientific">Soboliphyme baturini</name>
    <dbReference type="NCBI Taxonomy" id="241478"/>
    <lineage>
        <taxon>Eukaryota</taxon>
        <taxon>Metazoa</taxon>
        <taxon>Ecdysozoa</taxon>
        <taxon>Nematoda</taxon>
        <taxon>Enoplea</taxon>
        <taxon>Dorylaimia</taxon>
        <taxon>Dioctophymatida</taxon>
        <taxon>Dioctophymatoidea</taxon>
        <taxon>Soboliphymatidae</taxon>
        <taxon>Soboliphyme</taxon>
    </lineage>
</organism>
<gene>
    <name evidence="6" type="ORF">SBAD_LOCUS246</name>
</gene>
<dbReference type="InterPro" id="IPR000547">
    <property type="entry name" value="Clathrin_H-chain/VPS_repeat"/>
</dbReference>
<dbReference type="PANTHER" id="PTHR23323:SF26">
    <property type="entry name" value="VACUOLAR PROTEIN SORTING-ASSOCIATED PROTEIN 18 HOMOLOG"/>
    <property type="match status" value="1"/>
</dbReference>
<dbReference type="PROSITE" id="PS50236">
    <property type="entry name" value="CHCR"/>
    <property type="match status" value="1"/>
</dbReference>
<dbReference type="InterPro" id="IPR055358">
    <property type="entry name" value="CHCR"/>
</dbReference>